<evidence type="ECO:0000313" key="2">
    <source>
        <dbReference type="EMBL" id="SDV48210.1"/>
    </source>
</evidence>
<accession>A0A1H2PNN2</accession>
<dbReference type="PANTHER" id="PTHR46732:SF8">
    <property type="entry name" value="ATP-DEPENDENT PROTEASE LA (LON) DOMAIN PROTEIN"/>
    <property type="match status" value="1"/>
</dbReference>
<dbReference type="STRING" id="1770053.SAMN05216551_104256"/>
<dbReference type="AlphaFoldDB" id="A0A1H2PNN2"/>
<dbReference type="Pfam" id="PF02190">
    <property type="entry name" value="LON_substr_bdg"/>
    <property type="match status" value="1"/>
</dbReference>
<dbReference type="Gene3D" id="2.30.130.40">
    <property type="entry name" value="LON domain-like"/>
    <property type="match status" value="1"/>
</dbReference>
<dbReference type="Gene3D" id="1.10.4060.10">
    <property type="entry name" value="BPP1347 like domain"/>
    <property type="match status" value="1"/>
</dbReference>
<dbReference type="PANTHER" id="PTHR46732">
    <property type="entry name" value="ATP-DEPENDENT PROTEASE LA (LON) DOMAIN PROTEIN"/>
    <property type="match status" value="1"/>
</dbReference>
<dbReference type="RefSeq" id="WP_407919405.1">
    <property type="nucleotide sequence ID" value="NZ_FNLO01000004.1"/>
</dbReference>
<sequence>MMAETLQDLPLFPLGTVLFPDGLLPLRVFEARYLDMTRECLREAKPFGVCLIREGAEVAQAGVDVVPETVGCLAEIIDCDMQHLGVLLLRTRGTHRFHLNAWRTGADGLLRGDGKLVPADPPVDDPADLHCLPPCAAVLRRIVETLGERDTNLPFLEPFHFDDPCWVGNRLAEVLPLPLGARQKLMALEHAGARLRLVHQFMEKHQLL</sequence>
<dbReference type="SUPFAM" id="SSF88697">
    <property type="entry name" value="PUA domain-like"/>
    <property type="match status" value="1"/>
</dbReference>
<keyword evidence="3" id="KW-1185">Reference proteome</keyword>
<dbReference type="InterPro" id="IPR046336">
    <property type="entry name" value="Lon_prtase_N_sf"/>
</dbReference>
<gene>
    <name evidence="2" type="ORF">SAMN05216551_104256</name>
</gene>
<evidence type="ECO:0000259" key="1">
    <source>
        <dbReference type="PROSITE" id="PS51787"/>
    </source>
</evidence>
<feature type="domain" description="Lon N-terminal" evidence="1">
    <location>
        <begin position="6"/>
        <end position="206"/>
    </location>
</feature>
<evidence type="ECO:0000313" key="3">
    <source>
        <dbReference type="Proteomes" id="UP000243719"/>
    </source>
</evidence>
<proteinExistence type="predicted"/>
<dbReference type="PROSITE" id="PS51787">
    <property type="entry name" value="LON_N"/>
    <property type="match status" value="1"/>
</dbReference>
<dbReference type="SMART" id="SM00464">
    <property type="entry name" value="LON"/>
    <property type="match status" value="1"/>
</dbReference>
<name>A0A1H2PNN2_9BURK</name>
<protein>
    <recommendedName>
        <fullName evidence="1">Lon N-terminal domain-containing protein</fullName>
    </recommendedName>
</protein>
<dbReference type="EMBL" id="FNLO01000004">
    <property type="protein sequence ID" value="SDV48210.1"/>
    <property type="molecule type" value="Genomic_DNA"/>
</dbReference>
<reference evidence="3" key="1">
    <citation type="submission" date="2016-09" db="EMBL/GenBank/DDBJ databases">
        <authorList>
            <person name="Varghese N."/>
            <person name="Submissions S."/>
        </authorList>
    </citation>
    <scope>NUCLEOTIDE SEQUENCE [LARGE SCALE GENOMIC DNA]</scope>
    <source>
        <strain evidence="3">JS23</strain>
    </source>
</reference>
<dbReference type="Proteomes" id="UP000243719">
    <property type="component" value="Unassembled WGS sequence"/>
</dbReference>
<dbReference type="InterPro" id="IPR015947">
    <property type="entry name" value="PUA-like_sf"/>
</dbReference>
<organism evidence="2 3">
    <name type="scientific">Chitinasiproducens palmae</name>
    <dbReference type="NCBI Taxonomy" id="1770053"/>
    <lineage>
        <taxon>Bacteria</taxon>
        <taxon>Pseudomonadati</taxon>
        <taxon>Pseudomonadota</taxon>
        <taxon>Betaproteobacteria</taxon>
        <taxon>Burkholderiales</taxon>
        <taxon>Burkholderiaceae</taxon>
        <taxon>Chitinasiproducens</taxon>
    </lineage>
</organism>
<dbReference type="InterPro" id="IPR003111">
    <property type="entry name" value="Lon_prtase_N"/>
</dbReference>